<comment type="caution">
    <text evidence="2">The sequence shown here is derived from an EMBL/GenBank/DDBJ whole genome shotgun (WGS) entry which is preliminary data.</text>
</comment>
<gene>
    <name evidence="2" type="ORF">FKG95_03265</name>
</gene>
<dbReference type="InterPro" id="IPR051606">
    <property type="entry name" value="Polyketide_Oxido-like"/>
</dbReference>
<dbReference type="Proteomes" id="UP000315252">
    <property type="component" value="Unassembled WGS sequence"/>
</dbReference>
<evidence type="ECO:0000313" key="2">
    <source>
        <dbReference type="EMBL" id="TQV83625.1"/>
    </source>
</evidence>
<evidence type="ECO:0000313" key="3">
    <source>
        <dbReference type="Proteomes" id="UP000315252"/>
    </source>
</evidence>
<dbReference type="Pfam" id="PF13460">
    <property type="entry name" value="NAD_binding_10"/>
    <property type="match status" value="1"/>
</dbReference>
<dbReference type="PANTHER" id="PTHR43355">
    <property type="entry name" value="FLAVIN REDUCTASE (NADPH)"/>
    <property type="match status" value="1"/>
</dbReference>
<sequence length="223" mass="23376">MKIIVFGARGDVGSRVVTEALARGHKVTAVVRSEAQVDALPPLVTACVSDISNPDPSRPDRSGNTKLADVIAGHDLVISAVRPPDGQEDLLVALTRAVLGAAAEAGVRVLLVGGAASLMLPDHSGYTVLTAPDFLPEAVVPIARACQAQYEVCLTEAQADWSYLSPPAMLTPGARTGRYRLGSDVLLCDAQGKAAISMEDFAVALLDEAETPRHKRVRFTVAA</sequence>
<dbReference type="RefSeq" id="WP_142894862.1">
    <property type="nucleotide sequence ID" value="NZ_ML660052.1"/>
</dbReference>
<dbReference type="EMBL" id="VHSH01000001">
    <property type="protein sequence ID" value="TQV83625.1"/>
    <property type="molecule type" value="Genomic_DNA"/>
</dbReference>
<protein>
    <submittedName>
        <fullName evidence="2">NADH-flavin reductase</fullName>
    </submittedName>
</protein>
<dbReference type="Gene3D" id="3.40.50.720">
    <property type="entry name" value="NAD(P)-binding Rossmann-like Domain"/>
    <property type="match status" value="1"/>
</dbReference>
<proteinExistence type="predicted"/>
<dbReference type="InterPro" id="IPR036291">
    <property type="entry name" value="NAD(P)-bd_dom_sf"/>
</dbReference>
<feature type="domain" description="NAD(P)-binding" evidence="1">
    <location>
        <begin position="7"/>
        <end position="209"/>
    </location>
</feature>
<keyword evidence="3" id="KW-1185">Reference proteome</keyword>
<dbReference type="PANTHER" id="PTHR43355:SF2">
    <property type="entry name" value="FLAVIN REDUCTASE (NADPH)"/>
    <property type="match status" value="1"/>
</dbReference>
<reference evidence="2 3" key="1">
    <citation type="submission" date="2019-06" db="EMBL/GenBank/DDBJ databases">
        <title>Whole genome sequence for Rhodospirillaceae sp. R148.</title>
        <authorList>
            <person name="Wang G."/>
        </authorList>
    </citation>
    <scope>NUCLEOTIDE SEQUENCE [LARGE SCALE GENOMIC DNA]</scope>
    <source>
        <strain evidence="2 3">R148</strain>
    </source>
</reference>
<evidence type="ECO:0000259" key="1">
    <source>
        <dbReference type="Pfam" id="PF13460"/>
    </source>
</evidence>
<organism evidence="2 3">
    <name type="scientific">Denitrobaculum tricleocarpae</name>
    <dbReference type="NCBI Taxonomy" id="2591009"/>
    <lineage>
        <taxon>Bacteria</taxon>
        <taxon>Pseudomonadati</taxon>
        <taxon>Pseudomonadota</taxon>
        <taxon>Alphaproteobacteria</taxon>
        <taxon>Rhodospirillales</taxon>
        <taxon>Rhodospirillaceae</taxon>
        <taxon>Denitrobaculum</taxon>
    </lineage>
</organism>
<dbReference type="GO" id="GO:0016646">
    <property type="term" value="F:oxidoreductase activity, acting on the CH-NH group of donors, NAD or NADP as acceptor"/>
    <property type="evidence" value="ECO:0007669"/>
    <property type="project" value="TreeGrafter"/>
</dbReference>
<dbReference type="OrthoDB" id="7352421at2"/>
<dbReference type="AlphaFoldDB" id="A0A545U2B7"/>
<dbReference type="InterPro" id="IPR016040">
    <property type="entry name" value="NAD(P)-bd_dom"/>
</dbReference>
<name>A0A545U2B7_9PROT</name>
<dbReference type="SUPFAM" id="SSF51735">
    <property type="entry name" value="NAD(P)-binding Rossmann-fold domains"/>
    <property type="match status" value="1"/>
</dbReference>
<accession>A0A545U2B7</accession>